<name>A0A6N6M4M3_9FLAO</name>
<gene>
    <name evidence="3" type="ORF">F3059_11135</name>
</gene>
<evidence type="ECO:0000256" key="1">
    <source>
        <dbReference type="SAM" id="SignalP"/>
    </source>
</evidence>
<dbReference type="RefSeq" id="WP_151169244.1">
    <property type="nucleotide sequence ID" value="NZ_WACR01000009.1"/>
</dbReference>
<dbReference type="InterPro" id="IPR035986">
    <property type="entry name" value="PKD_dom_sf"/>
</dbReference>
<dbReference type="InterPro" id="IPR026341">
    <property type="entry name" value="T9SS_type_B"/>
</dbReference>
<proteinExistence type="predicted"/>
<dbReference type="InterPro" id="IPR022409">
    <property type="entry name" value="PKD/Chitinase_dom"/>
</dbReference>
<dbReference type="SMART" id="SM00089">
    <property type="entry name" value="PKD"/>
    <property type="match status" value="3"/>
</dbReference>
<feature type="domain" description="PKD/Chitinase" evidence="2">
    <location>
        <begin position="1048"/>
        <end position="1131"/>
    </location>
</feature>
<dbReference type="Gene3D" id="2.60.40.10">
    <property type="entry name" value="Immunoglobulins"/>
    <property type="match status" value="2"/>
</dbReference>
<dbReference type="SUPFAM" id="SSF49299">
    <property type="entry name" value="PKD domain"/>
    <property type="match status" value="2"/>
</dbReference>
<dbReference type="CDD" id="cd00146">
    <property type="entry name" value="PKD"/>
    <property type="match status" value="1"/>
</dbReference>
<dbReference type="Pfam" id="PF13585">
    <property type="entry name" value="CHU_C"/>
    <property type="match status" value="1"/>
</dbReference>
<accession>A0A6N6M4M3</accession>
<comment type="caution">
    <text evidence="3">The sequence shown here is derived from an EMBL/GenBank/DDBJ whole genome shotgun (WGS) entry which is preliminary data.</text>
</comment>
<feature type="chain" id="PRO_5027006395" evidence="1">
    <location>
        <begin position="22"/>
        <end position="1394"/>
    </location>
</feature>
<feature type="domain" description="PKD/Chitinase" evidence="2">
    <location>
        <begin position="1137"/>
        <end position="1212"/>
    </location>
</feature>
<organism evidence="3 4">
    <name type="scientific">Salibacter halophilus</name>
    <dbReference type="NCBI Taxonomy" id="1803916"/>
    <lineage>
        <taxon>Bacteria</taxon>
        <taxon>Pseudomonadati</taxon>
        <taxon>Bacteroidota</taxon>
        <taxon>Flavobacteriia</taxon>
        <taxon>Flavobacteriales</taxon>
        <taxon>Salibacteraceae</taxon>
        <taxon>Salibacter</taxon>
    </lineage>
</organism>
<dbReference type="NCBIfam" id="TIGR04131">
    <property type="entry name" value="Bac_Flav_CTERM"/>
    <property type="match status" value="1"/>
</dbReference>
<evidence type="ECO:0000259" key="2">
    <source>
        <dbReference type="SMART" id="SM00089"/>
    </source>
</evidence>
<evidence type="ECO:0000313" key="4">
    <source>
        <dbReference type="Proteomes" id="UP000435357"/>
    </source>
</evidence>
<feature type="domain" description="PKD/Chitinase" evidence="2">
    <location>
        <begin position="1218"/>
        <end position="1299"/>
    </location>
</feature>
<keyword evidence="1" id="KW-0732">Signal</keyword>
<dbReference type="OrthoDB" id="607469at2"/>
<feature type="signal peptide" evidence="1">
    <location>
        <begin position="1"/>
        <end position="21"/>
    </location>
</feature>
<evidence type="ECO:0000313" key="3">
    <source>
        <dbReference type="EMBL" id="KAB1063189.1"/>
    </source>
</evidence>
<dbReference type="InterPro" id="IPR013783">
    <property type="entry name" value="Ig-like_fold"/>
</dbReference>
<reference evidence="3 4" key="1">
    <citation type="submission" date="2019-09" db="EMBL/GenBank/DDBJ databases">
        <title>Genomes of Cryomorphaceae.</title>
        <authorList>
            <person name="Bowman J.P."/>
        </authorList>
    </citation>
    <scope>NUCLEOTIDE SEQUENCE [LARGE SCALE GENOMIC DNA]</scope>
    <source>
        <strain evidence="3 4">KCTC 52047</strain>
    </source>
</reference>
<dbReference type="Pfam" id="PF13573">
    <property type="entry name" value="SprB"/>
    <property type="match status" value="5"/>
</dbReference>
<dbReference type="Proteomes" id="UP000435357">
    <property type="component" value="Unassembled WGS sequence"/>
</dbReference>
<sequence>MKKIIFLFVLMLSMAAFNNKAKASHAAGVELSLSCLGNNQYLVTLSFFRDCSGISAPAGPEQVDFTSPCGNTTVNIPLDTMYEVSQICDLQIGNTTCQNGSLPGIERYIYEGVVTLSPCPAGNWVGSWSLNARNPNNNTNGGNLYIETTINTNVTPCNNLPVFTADPIPYYCAGSPVNFNPGVVEPDGDSLDFYFGMPLTNANQPIVYTGGYSNTNPFPVPVTINNQTGQISFNPTAAMTSFPNPFWVLKFCVDEYRNGVLIGTTCRDIQFSILPAANCGNTPPYMLDPGIQNFSGSGTQIDSNSIQACYGQSFSFDIQFADSLLPTQLFGDSVELTTNALSVFPNLTITTSTNAPVGDTATMHFSGTVPVGAPPFNVFTIFASDNACPLSGIASVQFDITAIPSTNTGPDDTLCGFLDTLFLNPIGGDTFTWEVLSGDSMIMGQNFSDTTGTDGGNVWVKPTNQTTYKVTSNLPGSCQNTDTITVSVRQIDLGPDTMLCRGDTLTLGATGTVPCGSGTPVYSWSPTTGLDNPSSPNPVLTVGSSQQTTTYQLIYDDGCGCQTVDSMTVEVSDVEVQSLAWNNPNCLDSTASITLTEQGGFPPYQYSLDSLTGYQASNQFNNLPIGYYNGYVQDSLGCISPAAYDTIIDPGVELDSAKLSDVTCFGAQNGEIEVFASSGATPYTYSIDSGMTFQGSQTFPGLNPDTFNIVIEDNNGCRTLSQEAIIETNSELFVDSIISENLNCFEDYTGSIDVYAHGGTPPLEYSIDNGNTWSQFGSFDSLLADNYVVIVRDSFQCETAPQVINLTQPSKIDINLTVENDTCFQACGGQASATVSGGVMPYAFDWNGYGSNNSTSWNLCSGPAYVLEITDDNNCVADTTFTISEPDELVIDSIAERDLECNGNNNGQIQIFASGGRVPYYYSIDGGQSFQSSNNFTGLTAGTYNVVVRDSAYRCQVLGEASLIEPSPVEVSVPFNEKTICVSNCINLSAFASGGTGSQYNFVWTGASSNGQVVTVCPGQDTSYAVYAEDENGCASNVEVFEISIRDSLDVELEDEVNICPGEEAFISAIGSGGSGSGYRYTWSPITGLSGGVGQSVTASPQSSTTYTVELTDDCGSPSVTDTIRVSVNPLPQVDWSARDTLEGCAPYTNLLTNQTQNAQSVSWKIGEEITASGFTAEIIDLPAGQYDVTMEVTTTDGCVDSKTIKNYFNVIQNPIAEFSMTPNPTTIFNTMIQFQDQSTDDVVEWDWDFASLGSSQEQSPVFQMPVEGDSGTYPITLTVENAEGCTDEVTNTLRVGAEFNLYVPNSFTPNGDGLNDIFKAEAIGVNPDRFSMIIFNRWGEVVFQSNTLDIGWRGTVNGGNPAPAGSYVWKITANDITDERDFKEQTGYINLIR</sequence>
<dbReference type="EMBL" id="WACR01000009">
    <property type="protein sequence ID" value="KAB1063189.1"/>
    <property type="molecule type" value="Genomic_DNA"/>
</dbReference>
<protein>
    <submittedName>
        <fullName evidence="3">T9SS type B sorting domain-containing protein</fullName>
    </submittedName>
</protein>
<dbReference type="InterPro" id="IPR025667">
    <property type="entry name" value="SprB_repeat"/>
</dbReference>
<keyword evidence="4" id="KW-1185">Reference proteome</keyword>